<dbReference type="STRING" id="266779.Meso_2039"/>
<dbReference type="InterPro" id="IPR042236">
    <property type="entry name" value="PI3K_accessory_sf"/>
</dbReference>
<dbReference type="Gene3D" id="1.25.40.70">
    <property type="entry name" value="Phosphatidylinositol 3-kinase, accessory domain (PIK)"/>
    <property type="match status" value="1"/>
</dbReference>
<dbReference type="AlphaFoldDB" id="Q11GP3"/>
<dbReference type="InterPro" id="IPR018568">
    <property type="entry name" value="DUF2019"/>
</dbReference>
<dbReference type="SUPFAM" id="SSF48371">
    <property type="entry name" value="ARM repeat"/>
    <property type="match status" value="1"/>
</dbReference>
<evidence type="ECO:0000259" key="1">
    <source>
        <dbReference type="Pfam" id="PF09450"/>
    </source>
</evidence>
<evidence type="ECO:0000313" key="2">
    <source>
        <dbReference type="EMBL" id="ABG63432.1"/>
    </source>
</evidence>
<dbReference type="eggNOG" id="ENOG5033ZRP">
    <property type="taxonomic scope" value="Bacteria"/>
</dbReference>
<organism evidence="2">
    <name type="scientific">Chelativorans sp. (strain BNC1)</name>
    <dbReference type="NCBI Taxonomy" id="266779"/>
    <lineage>
        <taxon>Bacteria</taxon>
        <taxon>Pseudomonadati</taxon>
        <taxon>Pseudomonadota</taxon>
        <taxon>Alphaproteobacteria</taxon>
        <taxon>Hyphomicrobiales</taxon>
        <taxon>Phyllobacteriaceae</taxon>
        <taxon>Chelativorans</taxon>
    </lineage>
</organism>
<protein>
    <recommendedName>
        <fullName evidence="1">DUF2019 domain-containing protein</fullName>
    </recommendedName>
</protein>
<dbReference type="KEGG" id="mes:Meso_2039"/>
<dbReference type="EMBL" id="CP000390">
    <property type="protein sequence ID" value="ABG63432.1"/>
    <property type="molecule type" value="Genomic_DNA"/>
</dbReference>
<sequence length="109" mass="12517">MPRFAEISIAQYNANLDLDTRRYNRLFDQMMIISDELKRRPGDHRRYLSSLYQHPNTKVRAKAAIHTLAVLPEEARKVLEEVGSLKGYSGPMDARGILRALDEGTYVPE</sequence>
<gene>
    <name evidence="2" type="ordered locus">Meso_2039</name>
</gene>
<dbReference type="OrthoDB" id="7963325at2"/>
<name>Q11GP3_CHESB</name>
<dbReference type="InterPro" id="IPR016024">
    <property type="entry name" value="ARM-type_fold"/>
</dbReference>
<feature type="domain" description="DUF2019" evidence="1">
    <location>
        <begin position="4"/>
        <end position="102"/>
    </location>
</feature>
<accession>Q11GP3</accession>
<reference evidence="2" key="1">
    <citation type="submission" date="2006-06" db="EMBL/GenBank/DDBJ databases">
        <title>Complete sequence of chromosome of Chelativorans sp. BNC1.</title>
        <authorList>
            <consortium name="US DOE Joint Genome Institute"/>
            <person name="Copeland A."/>
            <person name="Lucas S."/>
            <person name="Lapidus A."/>
            <person name="Barry K."/>
            <person name="Detter J.C."/>
            <person name="Glavina del Rio T."/>
            <person name="Hammon N."/>
            <person name="Israni S."/>
            <person name="Dalin E."/>
            <person name="Tice H."/>
            <person name="Pitluck S."/>
            <person name="Chertkov O."/>
            <person name="Brettin T."/>
            <person name="Bruce D."/>
            <person name="Han C."/>
            <person name="Tapia R."/>
            <person name="Gilna P."/>
            <person name="Schmutz J."/>
            <person name="Larimer F."/>
            <person name="Land M."/>
            <person name="Hauser L."/>
            <person name="Kyrpides N."/>
            <person name="Mikhailova N."/>
            <person name="Richardson P."/>
        </authorList>
    </citation>
    <scope>NUCLEOTIDE SEQUENCE</scope>
    <source>
        <strain evidence="2">BNC1</strain>
    </source>
</reference>
<proteinExistence type="predicted"/>
<dbReference type="Pfam" id="PF09450">
    <property type="entry name" value="DUF2019"/>
    <property type="match status" value="1"/>
</dbReference>
<dbReference type="HOGENOM" id="CLU_165467_0_0_5"/>